<keyword evidence="2" id="KW-1185">Reference proteome</keyword>
<reference evidence="1 2" key="1">
    <citation type="journal article" date="2012" name="J. Bacteriol.">
        <title>Genome sequence of proteorhodopsin-containing sea ice bacterium Glaciecola punicea ACAM 611T.</title>
        <authorList>
            <person name="Qin Q.-L."/>
            <person name="Xie B.-B."/>
            <person name="Shu Y.-L."/>
            <person name="Rong J.-C."/>
            <person name="Zhao D.-L."/>
            <person name="Zhang X.-Y."/>
            <person name="Chen X.-L."/>
            <person name="Zhou B.-C."/>
            <person name="Zhanga Y.-Z."/>
        </authorList>
    </citation>
    <scope>NUCLEOTIDE SEQUENCE [LARGE SCALE GENOMIC DNA]</scope>
    <source>
        <strain evidence="1 2">ACAM 611</strain>
    </source>
</reference>
<dbReference type="EMBL" id="BAET01000013">
    <property type="protein sequence ID" value="GAB55474.1"/>
    <property type="molecule type" value="Genomic_DNA"/>
</dbReference>
<dbReference type="NCBIfam" id="NF003818">
    <property type="entry name" value="PRK05409.1"/>
    <property type="match status" value="1"/>
</dbReference>
<protein>
    <recommendedName>
        <fullName evidence="3">DUF692 domain-containing protein</fullName>
    </recommendedName>
</protein>
<organism evidence="1 2">
    <name type="scientific">Glaciecola punicea ACAM 611</name>
    <dbReference type="NCBI Taxonomy" id="1121923"/>
    <lineage>
        <taxon>Bacteria</taxon>
        <taxon>Pseudomonadati</taxon>
        <taxon>Pseudomonadota</taxon>
        <taxon>Gammaproteobacteria</taxon>
        <taxon>Alteromonadales</taxon>
        <taxon>Alteromonadaceae</taxon>
        <taxon>Glaciecola</taxon>
    </lineage>
</organism>
<reference evidence="1 2" key="2">
    <citation type="journal article" date="2017" name="Antonie Van Leeuwenhoek">
        <title>Rhizobium rhizosphaerae sp. nov., a novel species isolated from rice rhizosphere.</title>
        <authorList>
            <person name="Zhao J.J."/>
            <person name="Zhang J."/>
            <person name="Zhang R.J."/>
            <person name="Zhang C.W."/>
            <person name="Yin H.Q."/>
            <person name="Zhang X.X."/>
        </authorList>
    </citation>
    <scope>NUCLEOTIDE SEQUENCE [LARGE SCALE GENOMIC DNA]</scope>
    <source>
        <strain evidence="1 2">ACAM 611</strain>
    </source>
</reference>
<dbReference type="RefSeq" id="WP_006004596.1">
    <property type="nucleotide sequence ID" value="NZ_BAET01000013.1"/>
</dbReference>
<dbReference type="PANTHER" id="PTHR42194">
    <property type="entry name" value="UPF0276 PROTEIN HI_1600"/>
    <property type="match status" value="1"/>
</dbReference>
<accession>H5TAZ7</accession>
<dbReference type="Pfam" id="PF05114">
    <property type="entry name" value="MbnB_TglH_ChrH"/>
    <property type="match status" value="1"/>
</dbReference>
<dbReference type="InterPro" id="IPR036237">
    <property type="entry name" value="Xyl_isomerase-like_sf"/>
</dbReference>
<dbReference type="PANTHER" id="PTHR42194:SF1">
    <property type="entry name" value="UPF0276 PROTEIN HI_1600"/>
    <property type="match status" value="1"/>
</dbReference>
<proteinExistence type="predicted"/>
<dbReference type="Proteomes" id="UP000053586">
    <property type="component" value="Unassembled WGS sequence"/>
</dbReference>
<evidence type="ECO:0000313" key="1">
    <source>
        <dbReference type="EMBL" id="GAB55474.1"/>
    </source>
</evidence>
<comment type="caution">
    <text evidence="1">The sequence shown here is derived from an EMBL/GenBank/DDBJ whole genome shotgun (WGS) entry which is preliminary data.</text>
</comment>
<evidence type="ECO:0000313" key="2">
    <source>
        <dbReference type="Proteomes" id="UP000053586"/>
    </source>
</evidence>
<sequence length="292" mass="32043">MNPFSVTEQPNGLVGVGLRHPHYAQALSDNPINTHIDFVELHAENFFAKGGIALEVLQDAAQKYDISIHGTSLGLGSNMALPCDTLAQFAHVVNVSNAKWVSEHLCFNRALVDGHVLHSGDLLPLAYNQASLRVLATNIAQVQDKLKRPILIENLSSYISISHIDPMQADEMSEFAFLIALCQQAGCGLLLDLNNLIVNALNQQQANVVDYVYENIKQIPAHLVGEIHLAGFSDNKVNGFIVDDHASAVSPQCWELYTRAKALFGNAATLIEWDNKLPTWEVLVGEAQKARF</sequence>
<dbReference type="eggNOG" id="COG3220">
    <property type="taxonomic scope" value="Bacteria"/>
</dbReference>
<dbReference type="InterPro" id="IPR007801">
    <property type="entry name" value="MbnB/TglH/ChrH"/>
</dbReference>
<dbReference type="AlphaFoldDB" id="H5TAZ7"/>
<dbReference type="OrthoDB" id="9763101at2"/>
<evidence type="ECO:0008006" key="3">
    <source>
        <dbReference type="Google" id="ProtNLM"/>
    </source>
</evidence>
<gene>
    <name evidence="1" type="ORF">GPUN_1350</name>
</gene>
<dbReference type="SUPFAM" id="SSF51658">
    <property type="entry name" value="Xylose isomerase-like"/>
    <property type="match status" value="1"/>
</dbReference>
<name>H5TAZ7_9ALTE</name>
<dbReference type="Gene3D" id="3.20.20.150">
    <property type="entry name" value="Divalent-metal-dependent TIM barrel enzymes"/>
    <property type="match status" value="1"/>
</dbReference>
<dbReference type="STRING" id="56804.BAE46_05630"/>